<comment type="caution">
    <text evidence="1">The sequence shown here is derived from an EMBL/GenBank/DDBJ whole genome shotgun (WGS) entry which is preliminary data.</text>
</comment>
<evidence type="ECO:0000313" key="1">
    <source>
        <dbReference type="EMBL" id="MER3123696.1"/>
    </source>
</evidence>
<keyword evidence="2" id="KW-1185">Reference proteome</keyword>
<reference evidence="1 2" key="1">
    <citation type="submission" date="2024-06" db="EMBL/GenBank/DDBJ databases">
        <title>Construction of an artificial bacterial consortium using nitrogen cycle bacteria from Cuatro Cienegas Basin and a mangrove forest.</title>
        <authorList>
            <person name="Aguilera-Najera D."/>
            <person name="Marquez-Cianci L."/>
            <person name="Martinez-Perez E."/>
            <person name="Rosas-Barrera M."/>
            <person name="Rodriguez-Cruz U.E."/>
            <person name="Tapia-Lopez R."/>
            <person name="Eguiarte L.E."/>
            <person name="Souza-Saldivar V."/>
        </authorList>
    </citation>
    <scope>NUCLEOTIDE SEQUENCE [LARGE SCALE GENOMIC DNA]</scope>
    <source>
        <strain evidence="1 2">S14-15</strain>
    </source>
</reference>
<keyword evidence="1" id="KW-0540">Nuclease</keyword>
<protein>
    <submittedName>
        <fullName evidence="1">Type III restriction endonuclease subunit R</fullName>
    </submittedName>
</protein>
<organism evidence="1 2">
    <name type="scientific">Bacillus altitudinis</name>
    <dbReference type="NCBI Taxonomy" id="293387"/>
    <lineage>
        <taxon>Bacteria</taxon>
        <taxon>Bacillati</taxon>
        <taxon>Bacillota</taxon>
        <taxon>Bacilli</taxon>
        <taxon>Bacillales</taxon>
        <taxon>Bacillaceae</taxon>
        <taxon>Bacillus</taxon>
    </lineage>
</organism>
<dbReference type="Proteomes" id="UP001467674">
    <property type="component" value="Unassembled WGS sequence"/>
</dbReference>
<dbReference type="GO" id="GO:0004519">
    <property type="term" value="F:endonuclease activity"/>
    <property type="evidence" value="ECO:0007669"/>
    <property type="project" value="UniProtKB-KW"/>
</dbReference>
<evidence type="ECO:0000313" key="2">
    <source>
        <dbReference type="Proteomes" id="UP001467674"/>
    </source>
</evidence>
<feature type="non-terminal residue" evidence="1">
    <location>
        <position position="176"/>
    </location>
</feature>
<keyword evidence="1" id="KW-0378">Hydrolase</keyword>
<accession>A0ABV1SAW1</accession>
<gene>
    <name evidence="1" type="ORF">ABQG71_21395</name>
</gene>
<dbReference type="EMBL" id="JBEOME010000061">
    <property type="protein sequence ID" value="MER3123696.1"/>
    <property type="molecule type" value="Genomic_DNA"/>
</dbReference>
<name>A0ABV1SAW1_BACAB</name>
<sequence>INESLKRAIVDETVEVPPQYEEVKEEIINVIKKSIRKLPIGNHDGKVIIKPRKEVLLSPEFKDLWDRIKQKTTYRVAFDDERFVKRCLEEMEELRPRRSKINIDRVDIEIKRKGVEVDFKDTIKQDLQQRTYRLPDIIREIQDATMITRSTIIDILLKADKWELFKLNPHQFIEKT</sequence>
<keyword evidence="1" id="KW-0255">Endonuclease</keyword>
<proteinExistence type="predicted"/>
<feature type="non-terminal residue" evidence="1">
    <location>
        <position position="1"/>
    </location>
</feature>